<dbReference type="RefSeq" id="WP_146861708.1">
    <property type="nucleotide sequence ID" value="NZ_BKAU01000002.1"/>
</dbReference>
<feature type="domain" description="Alpha-N-acetylglucosaminidase tim-barrel" evidence="2">
    <location>
        <begin position="103"/>
        <end position="433"/>
    </location>
</feature>
<evidence type="ECO:0000313" key="5">
    <source>
        <dbReference type="EMBL" id="GEP96161.1"/>
    </source>
</evidence>
<sequence>MKPELNSTAAEHLIKRIIPAHADQFVVEPPGSNDHRDAFEIESRQGKIILRGNNGVSVASALHHYLRHYAHCDISWNGVNLHLPDMLPQVPQKVHATSPYKKRSYLNNVTFNYSMSWWDWERWEREIDWMALHGINMPLALAGQSIIWKRVYNRLGFTDAELEDFFSGPGYTSWSWMGNLDGWNGPLPASWMAAQETLQQKILQRQRELGMTPVLSAFTGHVPPSFKTKYPHTKLRTTKWVNFPPVHVLDPAEPMFTEIGRMFIEEQTKAYGTDHLYSADTFNENIPQGIEPAFLRDISMRIYESMSAADPEAVWVMQAWMFVEDYLYWQADEIKAVLTAVPDDRMIILDTFSETFPAWNKSKAFYGKPWIWNMLHNFGGATGMFGRMDEVANTPARLLEDPEAGNLAGIGIMPEGIEQNPVIYQLMLDNVWKNQPIVPEQWLADYARRRYGKENENARIAWMILWKTAYGGGLTYGTPKSIICARPTFKASARVVDPHKVYDDADFFPAWERLLMASEELCTEGFQYDLIDVTRQALANYADALQRQFTADFEKKDLPAFKTHSHRFLEIIEDLDRLLATNKHFLLGAWLTAAKKRAANAAEAVLYERNARNLITLWGNKECWLNDYTARQWNGMMKGFYLPRWQRFVQKAIEALETGLRFDSVAFENDIREWEWNWVHGRETYIDQPEGNPIDAAHALYRKYNSFIRASFRNFQT</sequence>
<dbReference type="SUPFAM" id="SSF51445">
    <property type="entry name" value="(Trans)glycosidases"/>
    <property type="match status" value="1"/>
</dbReference>
<gene>
    <name evidence="5" type="ORF">CCY01nite_24210</name>
</gene>
<dbReference type="InterPro" id="IPR007781">
    <property type="entry name" value="NAGLU"/>
</dbReference>
<evidence type="ECO:0000259" key="2">
    <source>
        <dbReference type="Pfam" id="PF05089"/>
    </source>
</evidence>
<accession>A0A512RKB8</accession>
<dbReference type="OrthoDB" id="179563at2"/>
<dbReference type="Pfam" id="PF12971">
    <property type="entry name" value="NAGLU_N"/>
    <property type="match status" value="1"/>
</dbReference>
<dbReference type="InterPro" id="IPR017853">
    <property type="entry name" value="GH"/>
</dbReference>
<dbReference type="InterPro" id="IPR024733">
    <property type="entry name" value="NAGLU_tim-barrel"/>
</dbReference>
<dbReference type="Gene3D" id="3.20.20.80">
    <property type="entry name" value="Glycosidases"/>
    <property type="match status" value="1"/>
</dbReference>
<dbReference type="EMBL" id="BKAU01000002">
    <property type="protein sequence ID" value="GEP96161.1"/>
    <property type="molecule type" value="Genomic_DNA"/>
</dbReference>
<dbReference type="Pfam" id="PF12972">
    <property type="entry name" value="NAGLU_C"/>
    <property type="match status" value="1"/>
</dbReference>
<dbReference type="Pfam" id="PF05089">
    <property type="entry name" value="NAGLU"/>
    <property type="match status" value="1"/>
</dbReference>
<proteinExistence type="predicted"/>
<dbReference type="InterPro" id="IPR024240">
    <property type="entry name" value="NAGLU_N"/>
</dbReference>
<feature type="domain" description="Alpha-N-acetylglucosaminidase N-terminal" evidence="3">
    <location>
        <begin position="9"/>
        <end position="88"/>
    </location>
</feature>
<name>A0A512RKB8_9BACT</name>
<dbReference type="InterPro" id="IPR029018">
    <property type="entry name" value="Hex-like_dom2"/>
</dbReference>
<dbReference type="PANTHER" id="PTHR12872:SF1">
    <property type="entry name" value="ALPHA-N-ACETYLGLUCOSAMINIDASE"/>
    <property type="match status" value="1"/>
</dbReference>
<reference evidence="5 6" key="1">
    <citation type="submission" date="2019-07" db="EMBL/GenBank/DDBJ databases">
        <title>Whole genome shotgun sequence of Chitinophaga cymbidii NBRC 109752.</title>
        <authorList>
            <person name="Hosoyama A."/>
            <person name="Uohara A."/>
            <person name="Ohji S."/>
            <person name="Ichikawa N."/>
        </authorList>
    </citation>
    <scope>NUCLEOTIDE SEQUENCE [LARGE SCALE GENOMIC DNA]</scope>
    <source>
        <strain evidence="5 6">NBRC 109752</strain>
    </source>
</reference>
<dbReference type="Gene3D" id="1.20.120.670">
    <property type="entry name" value="N-acetyl-b-d-glucoasminidase"/>
    <property type="match status" value="1"/>
</dbReference>
<dbReference type="AlphaFoldDB" id="A0A512RKB8"/>
<dbReference type="GO" id="GO:0005975">
    <property type="term" value="P:carbohydrate metabolic process"/>
    <property type="evidence" value="ECO:0007669"/>
    <property type="project" value="UniProtKB-ARBA"/>
</dbReference>
<dbReference type="Proteomes" id="UP000321436">
    <property type="component" value="Unassembled WGS sequence"/>
</dbReference>
<dbReference type="InterPro" id="IPR024732">
    <property type="entry name" value="NAGLU_C"/>
</dbReference>
<keyword evidence="6" id="KW-1185">Reference proteome</keyword>
<evidence type="ECO:0000259" key="4">
    <source>
        <dbReference type="Pfam" id="PF12972"/>
    </source>
</evidence>
<comment type="caution">
    <text evidence="5">The sequence shown here is derived from an EMBL/GenBank/DDBJ whole genome shotgun (WGS) entry which is preliminary data.</text>
</comment>
<keyword evidence="1" id="KW-0378">Hydrolase</keyword>
<evidence type="ECO:0000256" key="1">
    <source>
        <dbReference type="ARBA" id="ARBA00022801"/>
    </source>
</evidence>
<feature type="domain" description="Alpha-N-acetylglucosaminidase C-terminal" evidence="4">
    <location>
        <begin position="442"/>
        <end position="703"/>
    </location>
</feature>
<dbReference type="Gene3D" id="3.30.379.10">
    <property type="entry name" value="Chitobiase/beta-hexosaminidase domain 2-like"/>
    <property type="match status" value="1"/>
</dbReference>
<organism evidence="5 6">
    <name type="scientific">Chitinophaga cymbidii</name>
    <dbReference type="NCBI Taxonomy" id="1096750"/>
    <lineage>
        <taxon>Bacteria</taxon>
        <taxon>Pseudomonadati</taxon>
        <taxon>Bacteroidota</taxon>
        <taxon>Chitinophagia</taxon>
        <taxon>Chitinophagales</taxon>
        <taxon>Chitinophagaceae</taxon>
        <taxon>Chitinophaga</taxon>
    </lineage>
</organism>
<evidence type="ECO:0000313" key="6">
    <source>
        <dbReference type="Proteomes" id="UP000321436"/>
    </source>
</evidence>
<dbReference type="PANTHER" id="PTHR12872">
    <property type="entry name" value="ALPHA-N-ACETYLGLUCOSAMINIDASE"/>
    <property type="match status" value="1"/>
</dbReference>
<dbReference type="GO" id="GO:0016787">
    <property type="term" value="F:hydrolase activity"/>
    <property type="evidence" value="ECO:0007669"/>
    <property type="project" value="UniProtKB-KW"/>
</dbReference>
<evidence type="ECO:0000259" key="3">
    <source>
        <dbReference type="Pfam" id="PF12971"/>
    </source>
</evidence>
<protein>
    <submittedName>
        <fullName evidence="5">Alpha-N-acetylglucosaminidase</fullName>
    </submittedName>
</protein>